<organism evidence="1 2">
    <name type="scientific">Lasius niger</name>
    <name type="common">Black garden ant</name>
    <dbReference type="NCBI Taxonomy" id="67767"/>
    <lineage>
        <taxon>Eukaryota</taxon>
        <taxon>Metazoa</taxon>
        <taxon>Ecdysozoa</taxon>
        <taxon>Arthropoda</taxon>
        <taxon>Hexapoda</taxon>
        <taxon>Insecta</taxon>
        <taxon>Pterygota</taxon>
        <taxon>Neoptera</taxon>
        <taxon>Endopterygota</taxon>
        <taxon>Hymenoptera</taxon>
        <taxon>Apocrita</taxon>
        <taxon>Aculeata</taxon>
        <taxon>Formicoidea</taxon>
        <taxon>Formicidae</taxon>
        <taxon>Formicinae</taxon>
        <taxon>Lasius</taxon>
        <taxon>Lasius</taxon>
    </lineage>
</organism>
<evidence type="ECO:0000313" key="1">
    <source>
        <dbReference type="EMBL" id="KMQ94998.1"/>
    </source>
</evidence>
<dbReference type="AlphaFoldDB" id="A0A0J7KXH5"/>
<name>A0A0J7KXH5_LASNI</name>
<gene>
    <name evidence="1" type="ORF">RF55_4812</name>
</gene>
<dbReference type="Proteomes" id="UP000036403">
    <property type="component" value="Unassembled WGS sequence"/>
</dbReference>
<dbReference type="OrthoDB" id="1932706at2759"/>
<comment type="caution">
    <text evidence="1">The sequence shown here is derived from an EMBL/GenBank/DDBJ whole genome shotgun (WGS) entry which is preliminary data.</text>
</comment>
<reference evidence="1 2" key="1">
    <citation type="submission" date="2015-04" db="EMBL/GenBank/DDBJ databases">
        <title>Lasius niger genome sequencing.</title>
        <authorList>
            <person name="Konorov E.A."/>
            <person name="Nikitin M.A."/>
            <person name="Kirill M.V."/>
            <person name="Chang P."/>
        </authorList>
    </citation>
    <scope>NUCLEOTIDE SEQUENCE [LARGE SCALE GENOMIC DNA]</scope>
    <source>
        <tissue evidence="1">Whole</tissue>
    </source>
</reference>
<evidence type="ECO:0000313" key="2">
    <source>
        <dbReference type="Proteomes" id="UP000036403"/>
    </source>
</evidence>
<dbReference type="STRING" id="67767.A0A0J7KXH5"/>
<sequence length="192" mass="20330">MQSVLSDVSTLTSDGDWSHEERLMLESHIVAATQGPLCLDPNPIPTLASTKIKQSKSLLTDHQLMRQAKKFSQQIRTPFQILSRAQGQLNTLTGQVASMKAMTEATTSVQNSLPCVDSANIPQVIPQNDATVLSSGQSLANGGPNASTSVQVDNSAMAVADNTCNSSGILVFQQKSSGTINNATSTNVPVLY</sequence>
<keyword evidence="2" id="KW-1185">Reference proteome</keyword>
<protein>
    <submittedName>
        <fullName evidence="1">Protein fam48a</fullName>
    </submittedName>
</protein>
<dbReference type="PaxDb" id="67767-A0A0J7KXH5"/>
<dbReference type="EMBL" id="LBMM01002310">
    <property type="protein sequence ID" value="KMQ94998.1"/>
    <property type="molecule type" value="Genomic_DNA"/>
</dbReference>
<proteinExistence type="predicted"/>
<accession>A0A0J7KXH5</accession>